<dbReference type="GO" id="GO:0032422">
    <property type="term" value="F:purine-rich negative regulatory element binding"/>
    <property type="evidence" value="ECO:0007669"/>
    <property type="project" value="InterPro"/>
</dbReference>
<evidence type="ECO:0000256" key="1">
    <source>
        <dbReference type="ARBA" id="ARBA00001936"/>
    </source>
</evidence>
<comment type="similarity">
    <text evidence="5">Belongs to the PUR DNA-binding protein family.</text>
</comment>
<keyword evidence="8 13" id="KW-0378">Hydrolase</keyword>
<sequence>MSRGPGMMGYFGHSLGQEQTIVLPAQGMIEFRDALVQLIEEYGEGDIEDRRGGGEEPPELPEGTSFRVDNKRFYFDVGSNRYGIFLKAKEILTKESNVQEVRCPVTVCGDVHGQFHDLMELFRIGGKSPDTNYLFMGDYVDRGYYSVETVTLLVALKVRYPERITILRGNHESRQITQVYGFYDECLRKYGNANVWKYFTDLFDYLPLTALVDGQIFCLHGGLSPSIDTLDHIRALDRLQEVPHEGPMCDLLWSDPDDRGGWGISPRGAGYTFGQDISETFNHANGLTLVSRAHQLVMEGYNWCHDRNVVTIFSAPNYCYRCGNQAAIMELDDTLKYSFLQFDPAPRRGEPHVTRRTPDYFL</sequence>
<evidence type="ECO:0000256" key="9">
    <source>
        <dbReference type="ARBA" id="ARBA00022912"/>
    </source>
</evidence>
<dbReference type="InterPro" id="IPR004843">
    <property type="entry name" value="Calcineurin-like_PHP"/>
</dbReference>
<keyword evidence="12" id="KW-0137">Centromere</keyword>
<organism evidence="15 16">
    <name type="scientific">Zonotrichia albicollis</name>
    <name type="common">White-throated sparrow</name>
    <name type="synonym">Fringilla albicollis</name>
    <dbReference type="NCBI Taxonomy" id="44394"/>
    <lineage>
        <taxon>Eukaryota</taxon>
        <taxon>Metazoa</taxon>
        <taxon>Chordata</taxon>
        <taxon>Craniata</taxon>
        <taxon>Vertebrata</taxon>
        <taxon>Euteleostomi</taxon>
        <taxon>Archelosauria</taxon>
        <taxon>Archosauria</taxon>
        <taxon>Dinosauria</taxon>
        <taxon>Saurischia</taxon>
        <taxon>Theropoda</taxon>
        <taxon>Coelurosauria</taxon>
        <taxon>Aves</taxon>
        <taxon>Neognathae</taxon>
        <taxon>Neoaves</taxon>
        <taxon>Telluraves</taxon>
        <taxon>Australaves</taxon>
        <taxon>Passeriformes</taxon>
        <taxon>Passerellidae</taxon>
        <taxon>Zonotrichia</taxon>
    </lineage>
</organism>
<dbReference type="InterPro" id="IPR047129">
    <property type="entry name" value="PPA2-like"/>
</dbReference>
<dbReference type="SMART" id="SM00712">
    <property type="entry name" value="PUR"/>
    <property type="match status" value="1"/>
</dbReference>
<evidence type="ECO:0000256" key="12">
    <source>
        <dbReference type="ARBA" id="ARBA00023328"/>
    </source>
</evidence>
<comment type="catalytic activity">
    <reaction evidence="13">
        <text>O-phospho-L-threonyl-[protein] + H2O = L-threonyl-[protein] + phosphate</text>
        <dbReference type="Rhea" id="RHEA:47004"/>
        <dbReference type="Rhea" id="RHEA-COMP:11060"/>
        <dbReference type="Rhea" id="RHEA-COMP:11605"/>
        <dbReference type="ChEBI" id="CHEBI:15377"/>
        <dbReference type="ChEBI" id="CHEBI:30013"/>
        <dbReference type="ChEBI" id="CHEBI:43474"/>
        <dbReference type="ChEBI" id="CHEBI:61977"/>
        <dbReference type="EC" id="3.1.3.16"/>
    </reaction>
</comment>
<dbReference type="Gene3D" id="3.30.2450.30">
    <property type="match status" value="1"/>
</dbReference>
<accession>A0A8D2MPT9</accession>
<feature type="domain" description="Serine/threonine specific protein phosphatases" evidence="14">
    <location>
        <begin position="167"/>
        <end position="172"/>
    </location>
</feature>
<evidence type="ECO:0000256" key="10">
    <source>
        <dbReference type="ARBA" id="ARBA00023125"/>
    </source>
</evidence>
<dbReference type="SUPFAM" id="SSF56300">
    <property type="entry name" value="Metallo-dependent phosphatases"/>
    <property type="match status" value="1"/>
</dbReference>
<keyword evidence="9" id="KW-0904">Protein phosphatase</keyword>
<evidence type="ECO:0000259" key="14">
    <source>
        <dbReference type="PROSITE" id="PS00125"/>
    </source>
</evidence>
<dbReference type="Gene3D" id="3.60.21.10">
    <property type="match status" value="1"/>
</dbReference>
<reference evidence="15" key="2">
    <citation type="submission" date="2025-09" db="UniProtKB">
        <authorList>
            <consortium name="Ensembl"/>
        </authorList>
    </citation>
    <scope>IDENTIFICATION</scope>
</reference>
<keyword evidence="11" id="KW-0464">Manganese</keyword>
<dbReference type="FunFam" id="3.60.21.10:FF:000003">
    <property type="entry name" value="Serine/threonine-protein phosphatase"/>
    <property type="match status" value="1"/>
</dbReference>
<dbReference type="GO" id="GO:0004722">
    <property type="term" value="F:protein serine/threonine phosphatase activity"/>
    <property type="evidence" value="ECO:0007669"/>
    <property type="project" value="UniProtKB-EC"/>
</dbReference>
<dbReference type="InterPro" id="IPR029052">
    <property type="entry name" value="Metallo-depent_PP-like"/>
</dbReference>
<evidence type="ECO:0000256" key="5">
    <source>
        <dbReference type="ARBA" id="ARBA00009251"/>
    </source>
</evidence>
<comment type="cofactor">
    <cofactor evidence="1">
        <name>Mn(2+)</name>
        <dbReference type="ChEBI" id="CHEBI:29035"/>
    </cofactor>
</comment>
<dbReference type="PRINTS" id="PR00114">
    <property type="entry name" value="STPHPHTASE"/>
</dbReference>
<evidence type="ECO:0000256" key="11">
    <source>
        <dbReference type="ARBA" id="ARBA00023211"/>
    </source>
</evidence>
<evidence type="ECO:0000256" key="7">
    <source>
        <dbReference type="ARBA" id="ARBA00022723"/>
    </source>
</evidence>
<dbReference type="InterPro" id="IPR006628">
    <property type="entry name" value="PUR-bd_fam"/>
</dbReference>
<name>A0A8D2MPT9_ZONAL</name>
<dbReference type="InterPro" id="IPR006186">
    <property type="entry name" value="Ser/Thr-sp_prot-phosphatase"/>
</dbReference>
<evidence type="ECO:0000313" key="16">
    <source>
        <dbReference type="Proteomes" id="UP000694413"/>
    </source>
</evidence>
<dbReference type="EC" id="3.1.3.16" evidence="13"/>
<proteinExistence type="inferred from homology"/>
<dbReference type="GO" id="GO:0000977">
    <property type="term" value="F:RNA polymerase II transcription regulatory region sequence-specific DNA binding"/>
    <property type="evidence" value="ECO:0007669"/>
    <property type="project" value="InterPro"/>
</dbReference>
<dbReference type="CDD" id="cd07415">
    <property type="entry name" value="MPP_PP2A_PP4_PP6"/>
    <property type="match status" value="1"/>
</dbReference>
<comment type="similarity">
    <text evidence="4">Belongs to the PPP phosphatase family. PP-1 subfamily.</text>
</comment>
<keyword evidence="10" id="KW-0238">DNA-binding</keyword>
<evidence type="ECO:0000256" key="6">
    <source>
        <dbReference type="ARBA" id="ARBA00022454"/>
    </source>
</evidence>
<dbReference type="GO" id="GO:0000775">
    <property type="term" value="C:chromosome, centromeric region"/>
    <property type="evidence" value="ECO:0007669"/>
    <property type="project" value="UniProtKB-SubCell"/>
</dbReference>
<evidence type="ECO:0000313" key="15">
    <source>
        <dbReference type="Ensembl" id="ENSZALP00000011713.1"/>
    </source>
</evidence>
<dbReference type="Proteomes" id="UP000694413">
    <property type="component" value="Unassembled WGS sequence"/>
</dbReference>
<reference evidence="15" key="1">
    <citation type="submission" date="2025-08" db="UniProtKB">
        <authorList>
            <consortium name="Ensembl"/>
        </authorList>
    </citation>
    <scope>IDENTIFICATION</scope>
</reference>
<dbReference type="Pfam" id="PF00149">
    <property type="entry name" value="Metallophos"/>
    <property type="match status" value="1"/>
</dbReference>
<gene>
    <name evidence="15" type="primary">PPP2CB</name>
</gene>
<dbReference type="AlphaFoldDB" id="A0A8D2MPT9"/>
<dbReference type="SMART" id="SM00156">
    <property type="entry name" value="PP2Ac"/>
    <property type="match status" value="1"/>
</dbReference>
<protein>
    <recommendedName>
        <fullName evidence="13">Serine/threonine-protein phosphatase</fullName>
        <ecNumber evidence="13">3.1.3.16</ecNumber>
    </recommendedName>
</protein>
<dbReference type="Ensembl" id="ENSZALT00000016169.1">
    <property type="protein sequence ID" value="ENSZALP00000011713.1"/>
    <property type="gene ID" value="ENSZALG00000009876.1"/>
</dbReference>
<dbReference type="PANTHER" id="PTHR45619">
    <property type="entry name" value="SERINE/THREONINE-PROTEIN PHOSPHATASE PP2A-RELATED"/>
    <property type="match status" value="1"/>
</dbReference>
<dbReference type="GO" id="GO:0046872">
    <property type="term" value="F:metal ion binding"/>
    <property type="evidence" value="ECO:0007669"/>
    <property type="project" value="UniProtKB-KW"/>
</dbReference>
<evidence type="ECO:0000256" key="13">
    <source>
        <dbReference type="RuleBase" id="RU004273"/>
    </source>
</evidence>
<evidence type="ECO:0000256" key="2">
    <source>
        <dbReference type="ARBA" id="ARBA00004584"/>
    </source>
</evidence>
<keyword evidence="6" id="KW-0158">Chromosome</keyword>
<evidence type="ECO:0000256" key="8">
    <source>
        <dbReference type="ARBA" id="ARBA00022801"/>
    </source>
</evidence>
<dbReference type="GO" id="GO:0000922">
    <property type="term" value="C:spindle pole"/>
    <property type="evidence" value="ECO:0007669"/>
    <property type="project" value="UniProtKB-SubCell"/>
</dbReference>
<keyword evidence="16" id="KW-1185">Reference proteome</keyword>
<evidence type="ECO:0000256" key="4">
    <source>
        <dbReference type="ARBA" id="ARBA00005333"/>
    </source>
</evidence>
<evidence type="ECO:0000256" key="3">
    <source>
        <dbReference type="ARBA" id="ARBA00004647"/>
    </source>
</evidence>
<keyword evidence="7" id="KW-0479">Metal-binding</keyword>
<comment type="subcellular location">
    <subcellularLocation>
        <location evidence="2">Chromosome</location>
        <location evidence="2">Centromere</location>
    </subcellularLocation>
    <subcellularLocation>
        <location evidence="3">Cytoplasm</location>
        <location evidence="3">Cytoskeleton</location>
        <location evidence="3">Spindle pole</location>
    </subcellularLocation>
</comment>
<dbReference type="PROSITE" id="PS00125">
    <property type="entry name" value="SER_THR_PHOSPHATASE"/>
    <property type="match status" value="1"/>
</dbReference>